<feature type="region of interest" description="Disordered" evidence="2">
    <location>
        <begin position="990"/>
        <end position="1015"/>
    </location>
</feature>
<reference evidence="4" key="1">
    <citation type="journal article" date="2015" name="BMC Evol. Biol.">
        <title>Chloroplast phylogenomic analysis of chlorophyte green algae identifies a novel lineage sister to the Sphaeropleales (Chlorophyceae).</title>
        <authorList>
            <person name="Lemieux C."/>
            <person name="Vincent A.T."/>
            <person name="Labarre A."/>
            <person name="Otis C."/>
            <person name="Turmel M."/>
        </authorList>
    </citation>
    <scope>NUCLEOTIDE SEQUENCE</scope>
</reference>
<evidence type="ECO:0000256" key="1">
    <source>
        <dbReference type="SAM" id="Coils"/>
    </source>
</evidence>
<keyword evidence="3" id="KW-0472">Membrane</keyword>
<evidence type="ECO:0000256" key="3">
    <source>
        <dbReference type="SAM" id="Phobius"/>
    </source>
</evidence>
<sequence>MILLLSLVTSAKDYFEIVHKLIQVPLTSATNQHYSITDYTEFGSLISYSILTIKHFFTELFNLNWLQNLWSLPIIVPDIASAMISEISVLDGYFHNALTFLETPLSYGKQNYTIYGLERLLIGLINSFFLFLPTSAAHIIMLRRFVFQGIEAGYIAGFGIIAGNLLWLASIIFGWRFFVIPWLSLDILRYLLGFVILIKYMWHASHQAQLESSTLTNLSKSKIFLVTFLLALTEQTNLYPFVTNMSIGAESTLLETFPVDNLTQFIFIHSAYLLGIFAGSLSLLHFTCWLWENPIYKMYLWFISNSNFPINLPKIPKQNYYKYLNFIFLYLTMLCTISSIPYYGLDYTLTNPLGFLSDDLALTKLNKKTNQPEFPELSFLNTQASDRNTRDSRGRHGRRERWKDRLIKYRGMDTSLYEQSVYDLFTIEDLNYGFDKFWLRRKIKNHHSRFRMVIFQPWLLSLKKQLAKPRLISNEGVRVELFRMLYEQFYHPNFHAYLSNNRLAKKNKTKFTNLQTTQLIQQNLNRHKATLNKSENLVIPTVNKDNILRNASKFETKNKLYNITLHSTSALSKFVRKMNTRIKSAQILLKTTNLTNINKQLRLKDLQFLISPSLTKVPDFSSNFSSTKKLNISLNQINKHISNKTGLKNNNGVANIIKKKDRQILRYKTLLKRNLNSRNAPLNEFNNAKIMLHPIKFYLQKEKAFKRKWKFYGANIYRKLSIENNAPYFRVMMKRLFYYYKPTLRWNHTLKLAKNKQGHKVRRKKSRTPLRYAALQNNNLALSSSNEVLNTRKESGNNINKEAVRSNLKEPFILGIVKEKKAQQENDRSLLSAKLIGPTHNYRVVGKKASQLRAKIFKFAMQNWYYTPFNRLLLKFDIDAFIRRQPNSHFLTKNEEQELHLKRFLLAEHYDTLRWYTYMQHYRSMKTNIGGTKSFASKMYNHQFQGTFKKIRHLFAITPKTGVSDGPLFKSQISYSDPSAVILSSLSPKALKTGSESDGSSLRSLATSDRNEEKGPSFLAIRKEQNQRGVEGAKELPEQEFLVKQKFNIKPILKFDQPLYNEYSNTQKKSIINQSVMHEELLSDYKQSLLNIKKQLRPLNSETKSVDTVYTENPVNLLNNYRFAMNDLITQSTFIVKDYLKDSKEKRQGLIKNFLINNNYKELTKFYFTGQKIRGLKATTNQLSLNKQENEYLNLFKQSLPTSLSIERENKKQEGFIQAKGNKPLTSLLSKHDSFLANSSNKNFFFPSFSEIPSKQRKNNSSVSQFNTKKIEQELWFSFLKNYKKGLYDQDFLTKFLERRIKKKEKRQQKKEKELKNRLKRLKIWLAPNPLSLTFPITTKSNFSATSNRFPLLEKPYFLTTGVKKAIQDGVLHIKKEPHNSITVLDNKNNIFENEKREQTNALPNSLNSISSILIKLNNEKKLKKQNKNLINNAEMLLYTTFFKTKILSHIISVKIKTLMKLSFNTTKKKLVKPLLQKDPILTWEIKDKMLKKRKRSRKKYTKEIKKASLAKAKPTLSSSDQNPSLTGKNFLVASSLNDLKENKTLVIDQLLLGNRAASNDQQSGKSSLFSPLKIENANFAYPKSGLTLNQKKSKQTSLASSYRPIFIPSVVGEQTREEGLGKGNSEEWNKTNNNFKQLYVVPLEVKNQTKRDFNSYTLSLFKNKKNQKWLGNPTAVDTGVAKLGNSQSVTEKRKKKLSEKEVIKSSVAKFDKLNLNKKEIDFLYFNTLSGAKLGIKQKFRRKKTKNRRNQRYGRPYHRVEHPTFNANIERKSANRIPEKRLQILKEQAKLNYGLTSINSDTKAELTFPLPLLHLLQKGKRLLSFTPLRSLLRTEKGNELGVAATSNQKEKSRTKSNLVLNPKKRKSKKRTWKKYKKGINNEKLRKARKHNRDNIASQQTNILTKQMKRIKLNLKLQKWWWKQFLPNLNGTQSSTLTAESNWLLEKERQLQKTISKLSKTEILERDLINVSNSNSIKNRNPELQIGDYDFKPLAIPQALRIQLVKQPKTTTTLKENTTKQFILTTNPLPFYAGWDESLRKFVVTNRLLSRREAGYSIYEYNNKILETGTDSKQLPFNNLKNKMEFTNSPLQGMNAGTTLYCQVPFTTFDPDQLFSKGMDGFAPIGWRRFDFTHTIFKTQFLLKKTLNGESKTLNSIHGSHSNALKPLVIQKLHLKLENKIKKISFKKPSFQEFDTIKKYTNYSRRIKKHYKRIKKLQNEKVPVFLISGPLINEVLPIHYINVFNKQNRLSRDRYIKRRLRRGKKGIPKAIKEFTTKKVSEVSVALEGMTSNSQINFYNNKSDFTLRRRTKTRRKYHRKPYPAKGIEIRPRRHKFLTRFNTNYGVGAPTTLLRTPLVDVERENIGNKNLRKRPSKRKLKKNTAKLNQTRDYDGNLTTKTRQRQKIKKTGALNARLRQLRRRVSRQVLKTVPRRRPKAGGFIWPGDYLRLEQTESPKLILKNKTAETKPFQLPTLSNEQLEADKLRLPNKLQEPQMINFKENNRKEFNKQKITRKINKKALLLDLYVQPRKYLLEKHNIKVIKKKLEKAQRSNL</sequence>
<protein>
    <submittedName>
        <fullName evidence="4">Hypothetical chloroplast RF1</fullName>
    </submittedName>
</protein>
<keyword evidence="1" id="KW-0175">Coiled coil</keyword>
<feature type="transmembrane region" description="Helical" evidence="3">
    <location>
        <begin position="262"/>
        <end position="291"/>
    </location>
</feature>
<dbReference type="EMBL" id="KT624634">
    <property type="protein sequence ID" value="ALO20845.1"/>
    <property type="molecule type" value="Genomic_DNA"/>
</dbReference>
<geneLocation type="chloroplast" evidence="4"/>
<feature type="transmembrane region" description="Helical" evidence="3">
    <location>
        <begin position="120"/>
        <end position="140"/>
    </location>
</feature>
<accession>A0A0S2ICB7</accession>
<feature type="transmembrane region" description="Helical" evidence="3">
    <location>
        <begin position="152"/>
        <end position="173"/>
    </location>
</feature>
<feature type="transmembrane region" description="Helical" evidence="3">
    <location>
        <begin position="179"/>
        <end position="202"/>
    </location>
</feature>
<evidence type="ECO:0000256" key="2">
    <source>
        <dbReference type="SAM" id="MobiDB-lite"/>
    </source>
</evidence>
<keyword evidence="3" id="KW-1133">Transmembrane helix</keyword>
<feature type="coiled-coil region" evidence="1">
    <location>
        <begin position="1294"/>
        <end position="1322"/>
    </location>
</feature>
<name>A0A0S2ICB7_9CHLO</name>
<organism evidence="4">
    <name type="scientific">Chlamydomonas nivalis</name>
    <dbReference type="NCBI Taxonomy" id="47906"/>
    <lineage>
        <taxon>Eukaryota</taxon>
        <taxon>Viridiplantae</taxon>
        <taxon>Chlorophyta</taxon>
        <taxon>core chlorophytes</taxon>
        <taxon>Chlorophyceae</taxon>
        <taxon>CS clade</taxon>
        <taxon>Chlamydomonadales</taxon>
        <taxon>Chlamydomonadaceae</taxon>
        <taxon>Chlamydomonas</taxon>
    </lineage>
</organism>
<gene>
    <name evidence="4" type="primary">ycf1</name>
</gene>
<feature type="transmembrane region" description="Helical" evidence="3">
    <location>
        <begin position="323"/>
        <end position="343"/>
    </location>
</feature>
<evidence type="ECO:0000313" key="4">
    <source>
        <dbReference type="EMBL" id="ALO20845.1"/>
    </source>
</evidence>
<proteinExistence type="predicted"/>
<keyword evidence="3" id="KW-0812">Transmembrane</keyword>
<feature type="compositionally biased region" description="Polar residues" evidence="2">
    <location>
        <begin position="994"/>
        <end position="1008"/>
    </location>
</feature>
<keyword evidence="4" id="KW-0150">Chloroplast</keyword>
<keyword evidence="4" id="KW-0934">Plastid</keyword>